<dbReference type="Gene3D" id="3.40.30.10">
    <property type="entry name" value="Glutaredoxin"/>
    <property type="match status" value="1"/>
</dbReference>
<dbReference type="KEGG" id="dgg:DGI_1929"/>
<evidence type="ECO:0000313" key="3">
    <source>
        <dbReference type="Proteomes" id="UP000016587"/>
    </source>
</evidence>
<feature type="domain" description="Glutaredoxin" evidence="1">
    <location>
        <begin position="5"/>
        <end position="66"/>
    </location>
</feature>
<dbReference type="EMBL" id="CP006585">
    <property type="protein sequence ID" value="AGW13709.1"/>
    <property type="molecule type" value="Genomic_DNA"/>
</dbReference>
<sequence>MQNKVMLYALSTCIHCKNAKKYLEDNGVEYESLYVDKLEGDERKAVIEEIKKHNSACSFPTILLDGGERVIIGFKRDELKEALGI</sequence>
<dbReference type="eggNOG" id="COG0695">
    <property type="taxonomic scope" value="Bacteria"/>
</dbReference>
<dbReference type="CDD" id="cd02976">
    <property type="entry name" value="NrdH"/>
    <property type="match status" value="1"/>
</dbReference>
<dbReference type="Proteomes" id="UP000016587">
    <property type="component" value="Chromosome"/>
</dbReference>
<organism evidence="2 3">
    <name type="scientific">Megalodesulfovibrio gigas (strain ATCC 19364 / DSM 1382 / NCIMB 9332 / VKM B-1759)</name>
    <name type="common">Desulfovibrio gigas</name>
    <dbReference type="NCBI Taxonomy" id="1121448"/>
    <lineage>
        <taxon>Bacteria</taxon>
        <taxon>Pseudomonadati</taxon>
        <taxon>Thermodesulfobacteriota</taxon>
        <taxon>Desulfovibrionia</taxon>
        <taxon>Desulfovibrionales</taxon>
        <taxon>Desulfovibrionaceae</taxon>
        <taxon>Megalodesulfovibrio</taxon>
    </lineage>
</organism>
<dbReference type="AlphaFoldDB" id="T2GC10"/>
<dbReference type="Pfam" id="PF00462">
    <property type="entry name" value="Glutaredoxin"/>
    <property type="match status" value="1"/>
</dbReference>
<proteinExistence type="predicted"/>
<reference evidence="2 3" key="1">
    <citation type="journal article" date="2013" name="J. Bacteriol.">
        <title>Roles of HynAB and Ech, the only two hydrogenases found in the model sulfate reducer Desulfovibrio gigas.</title>
        <authorList>
            <person name="Morais-Silva F.O."/>
            <person name="Santos C.I."/>
            <person name="Rodrigues R."/>
            <person name="Pereira I.A."/>
            <person name="Rodrigues-Pousada C."/>
        </authorList>
    </citation>
    <scope>NUCLEOTIDE SEQUENCE [LARGE SCALE GENOMIC DNA]</scope>
    <source>
        <strain evidence="3">ATCC 19364 / DSM 1382 / NCIMB 9332 / VKM B-1759</strain>
    </source>
</reference>
<dbReference type="RefSeq" id="WP_021760592.1">
    <property type="nucleotide sequence ID" value="NC_022444.1"/>
</dbReference>
<dbReference type="HOGENOM" id="CLU_026126_9_1_7"/>
<name>T2GC10_MEGG1</name>
<gene>
    <name evidence="2" type="ORF">DGI_1929</name>
</gene>
<evidence type="ECO:0000259" key="1">
    <source>
        <dbReference type="Pfam" id="PF00462"/>
    </source>
</evidence>
<dbReference type="InterPro" id="IPR002109">
    <property type="entry name" value="Glutaredoxin"/>
</dbReference>
<protein>
    <submittedName>
        <fullName evidence="2">Putative glutaredoxin</fullName>
    </submittedName>
</protein>
<reference evidence="3" key="2">
    <citation type="submission" date="2013-07" db="EMBL/GenBank/DDBJ databases">
        <authorList>
            <person name="Morais-Silva F.O."/>
            <person name="Rezende A.M."/>
            <person name="Pimentel C."/>
            <person name="Resende D.M."/>
            <person name="Santos C.I."/>
            <person name="Clemente C."/>
            <person name="de Oliveira L.M."/>
            <person name="da Silva S.M."/>
            <person name="Costa D.A."/>
            <person name="Varela-Raposo A."/>
            <person name="Horacio E.C.A."/>
            <person name="Matos M."/>
            <person name="Flores O."/>
            <person name="Ruiz J.C."/>
            <person name="Rodrigues-Pousada C."/>
        </authorList>
    </citation>
    <scope>NUCLEOTIDE SEQUENCE [LARGE SCALE GENOMIC DNA]</scope>
    <source>
        <strain evidence="3">ATCC 19364 / DSM 1382 / NCIMB 9332 / VKM B-1759</strain>
    </source>
</reference>
<dbReference type="PROSITE" id="PS51354">
    <property type="entry name" value="GLUTAREDOXIN_2"/>
    <property type="match status" value="1"/>
</dbReference>
<accession>T2GC10</accession>
<dbReference type="STRING" id="1121448.DGI_1929"/>
<dbReference type="InterPro" id="IPR036249">
    <property type="entry name" value="Thioredoxin-like_sf"/>
</dbReference>
<keyword evidence="3" id="KW-1185">Reference proteome</keyword>
<dbReference type="SUPFAM" id="SSF52833">
    <property type="entry name" value="Thioredoxin-like"/>
    <property type="match status" value="1"/>
</dbReference>
<evidence type="ECO:0000313" key="2">
    <source>
        <dbReference type="EMBL" id="AGW13709.1"/>
    </source>
</evidence>
<dbReference type="OrthoDB" id="9795531at2"/>
<dbReference type="PATRIC" id="fig|1121448.10.peg.1886"/>